<keyword evidence="1" id="KW-0472">Membrane</keyword>
<gene>
    <name evidence="3" type="ORF">HMPREF1981_00344</name>
</gene>
<comment type="caution">
    <text evidence="3">The sequence shown here is derived from an EMBL/GenBank/DDBJ whole genome shotgun (WGS) entry which is preliminary data.</text>
</comment>
<evidence type="ECO:0000313" key="3">
    <source>
        <dbReference type="EMBL" id="ERI88699.1"/>
    </source>
</evidence>
<dbReference type="PATRIC" id="fig|1321819.3.peg.324"/>
<dbReference type="Pfam" id="PF02470">
    <property type="entry name" value="MlaD"/>
    <property type="match status" value="1"/>
</dbReference>
<name>U2CDZ4_9BACE</name>
<dbReference type="Proteomes" id="UP000016496">
    <property type="component" value="Unassembled WGS sequence"/>
</dbReference>
<keyword evidence="1" id="KW-1133">Transmembrane helix</keyword>
<evidence type="ECO:0000259" key="2">
    <source>
        <dbReference type="Pfam" id="PF02470"/>
    </source>
</evidence>
<sequence>MKQSLNSRKAEINKNMKYITKEVKIGLAGIIALCIIVYGINWLKGIHMFQPSSYFYAKFENVNGLTKSSAVFADGVRVGIVRDISYDHLQPGNVVVQVELDNDLRIPKGSMAELVPELMGGVRMNILMANNLREKHSVGDTIPGILNSGMVESVSKLMPQIESMLPKLDSILTSLNSIVNDKSIPATLHSMEATTANLAVVSTQIKSLMNNDIPQLTGKLNIIGDNFIAISNNLKDINYAETLKKVDDTLADVKIMTEKLKRRDNSLGLLLNDASLYNNLSATSKNAADLLEDLKLHPKRYVHFSVFGKKGK</sequence>
<dbReference type="HOGENOM" id="CLU_054524_1_0_10"/>
<dbReference type="InterPro" id="IPR052336">
    <property type="entry name" value="MlaD_Phospholipid_Transporter"/>
</dbReference>
<evidence type="ECO:0000256" key="1">
    <source>
        <dbReference type="SAM" id="Phobius"/>
    </source>
</evidence>
<dbReference type="AlphaFoldDB" id="U2CDZ4"/>
<feature type="transmembrane region" description="Helical" evidence="1">
    <location>
        <begin position="25"/>
        <end position="43"/>
    </location>
</feature>
<dbReference type="InterPro" id="IPR003399">
    <property type="entry name" value="Mce/MlaD"/>
</dbReference>
<dbReference type="PANTHER" id="PTHR33371">
    <property type="entry name" value="INTERMEMBRANE PHOSPHOLIPID TRANSPORT SYSTEM BINDING PROTEIN MLAD-RELATED"/>
    <property type="match status" value="1"/>
</dbReference>
<proteinExistence type="predicted"/>
<dbReference type="PANTHER" id="PTHR33371:SF4">
    <property type="entry name" value="INTERMEMBRANE PHOSPHOLIPID TRANSPORT SYSTEM BINDING PROTEIN MLAD"/>
    <property type="match status" value="1"/>
</dbReference>
<feature type="domain" description="Mce/MlaD" evidence="2">
    <location>
        <begin position="53"/>
        <end position="115"/>
    </location>
</feature>
<reference evidence="3 4" key="1">
    <citation type="submission" date="2013-08" db="EMBL/GenBank/DDBJ databases">
        <authorList>
            <person name="Weinstock G."/>
            <person name="Sodergren E."/>
            <person name="Wylie T."/>
            <person name="Fulton L."/>
            <person name="Fulton R."/>
            <person name="Fronick C."/>
            <person name="O'Laughlin M."/>
            <person name="Godfrey J."/>
            <person name="Miner T."/>
            <person name="Herter B."/>
            <person name="Appelbaum E."/>
            <person name="Cordes M."/>
            <person name="Lek S."/>
            <person name="Wollam A."/>
            <person name="Pepin K.H."/>
            <person name="Palsikar V.B."/>
            <person name="Mitreva M."/>
            <person name="Wilson R.K."/>
        </authorList>
    </citation>
    <scope>NUCLEOTIDE SEQUENCE [LARGE SCALE GENOMIC DNA]</scope>
    <source>
        <strain evidence="3 4">F0041</strain>
    </source>
</reference>
<evidence type="ECO:0000313" key="4">
    <source>
        <dbReference type="Proteomes" id="UP000016496"/>
    </source>
</evidence>
<protein>
    <recommendedName>
        <fullName evidence="2">Mce/MlaD domain-containing protein</fullName>
    </recommendedName>
</protein>
<accession>U2CDZ4</accession>
<keyword evidence="1" id="KW-0812">Transmembrane</keyword>
<dbReference type="EMBL" id="AWSV01000025">
    <property type="protein sequence ID" value="ERI88699.1"/>
    <property type="molecule type" value="Genomic_DNA"/>
</dbReference>
<organism evidence="3 4">
    <name type="scientific">Bacteroides pyogenes F0041</name>
    <dbReference type="NCBI Taxonomy" id="1321819"/>
    <lineage>
        <taxon>Bacteria</taxon>
        <taxon>Pseudomonadati</taxon>
        <taxon>Bacteroidota</taxon>
        <taxon>Bacteroidia</taxon>
        <taxon>Bacteroidales</taxon>
        <taxon>Bacteroidaceae</taxon>
        <taxon>Bacteroides</taxon>
    </lineage>
</organism>